<feature type="region of interest" description="Disordered" evidence="1">
    <location>
        <begin position="106"/>
        <end position="126"/>
    </location>
</feature>
<evidence type="ECO:0000256" key="1">
    <source>
        <dbReference type="SAM" id="MobiDB-lite"/>
    </source>
</evidence>
<keyword evidence="2" id="KW-0472">Membrane</keyword>
<dbReference type="AlphaFoldDB" id="A0A849SFW1"/>
<protein>
    <submittedName>
        <fullName evidence="3">Cytochrome C oxidase subunit IV family protein</fullName>
    </submittedName>
</protein>
<feature type="transmembrane region" description="Helical" evidence="2">
    <location>
        <begin position="44"/>
        <end position="64"/>
    </location>
</feature>
<reference evidence="3 4" key="1">
    <citation type="submission" date="2020-04" db="EMBL/GenBank/DDBJ databases">
        <title>Metagenomic profiling of ammonia- and methane-oxidizing microorganisms in a Dutch drinking water treatment plant.</title>
        <authorList>
            <person name="Poghosyan L."/>
            <person name="Leucker S."/>
        </authorList>
    </citation>
    <scope>NUCLEOTIDE SEQUENCE [LARGE SCALE GENOMIC DNA]</scope>
    <source>
        <strain evidence="3">S-RSF-IL-03</strain>
    </source>
</reference>
<name>A0A849SFW1_UNCEI</name>
<keyword evidence="2" id="KW-0812">Transmembrane</keyword>
<keyword evidence="2" id="KW-1133">Transmembrane helix</keyword>
<evidence type="ECO:0000313" key="3">
    <source>
        <dbReference type="EMBL" id="NOT33376.1"/>
    </source>
</evidence>
<evidence type="ECO:0000256" key="2">
    <source>
        <dbReference type="SAM" id="Phobius"/>
    </source>
</evidence>
<gene>
    <name evidence="3" type="ORF">HOP12_04305</name>
</gene>
<feature type="compositionally biased region" description="Basic and acidic residues" evidence="1">
    <location>
        <begin position="110"/>
        <end position="126"/>
    </location>
</feature>
<dbReference type="InterPro" id="IPR011743">
    <property type="entry name" value="Caa3_sub_IV"/>
</dbReference>
<proteinExistence type="predicted"/>
<evidence type="ECO:0000313" key="4">
    <source>
        <dbReference type="Proteomes" id="UP000580839"/>
    </source>
</evidence>
<dbReference type="EMBL" id="JABFRW010000044">
    <property type="protein sequence ID" value="NOT33376.1"/>
    <property type="molecule type" value="Genomic_DNA"/>
</dbReference>
<feature type="transmembrane region" description="Helical" evidence="2">
    <location>
        <begin position="76"/>
        <end position="95"/>
    </location>
</feature>
<comment type="caution">
    <text evidence="3">The sequence shown here is derived from an EMBL/GenBank/DDBJ whole genome shotgun (WGS) entry which is preliminary data.</text>
</comment>
<organism evidence="3 4">
    <name type="scientific">Eiseniibacteriota bacterium</name>
    <dbReference type="NCBI Taxonomy" id="2212470"/>
    <lineage>
        <taxon>Bacteria</taxon>
        <taxon>Candidatus Eiseniibacteriota</taxon>
    </lineage>
</organism>
<feature type="transmembrane region" description="Helical" evidence="2">
    <location>
        <begin position="21"/>
        <end position="38"/>
    </location>
</feature>
<accession>A0A849SFW1</accession>
<dbReference type="Proteomes" id="UP000580839">
    <property type="component" value="Unassembled WGS sequence"/>
</dbReference>
<dbReference type="NCBIfam" id="TIGR02229">
    <property type="entry name" value="caa3_sub_IV"/>
    <property type="match status" value="1"/>
</dbReference>
<sequence>MSAHAKTHDEGHAPGAGHHRNYVKIWAILLVLLIVSVTGPMLGIRVITLITAFGIALVKAYIVAKNFMHLDVEKPIVHWALAVALLLMVVFYAGIAPDVQKQSGTHWKKAKVESHAPAHGSGHEGH</sequence>